<evidence type="ECO:0000256" key="2">
    <source>
        <dbReference type="ARBA" id="ARBA00015710"/>
    </source>
</evidence>
<dbReference type="PANTHER" id="PTHR10614:SF13">
    <property type="entry name" value="INSULIN RECEPTOR SUBSTRATE 1"/>
    <property type="match status" value="1"/>
</dbReference>
<comment type="function">
    <text evidence="9">Activates phosphatidylinositol 3-kinase when bound to the regulatory p85 subunit. May mediate the control of various cellular processes by insulin-like peptides. When phosphorylated by the insulin receptor binds specifically to various cellular proteins containing SH2 domains. Involved in control of cell proliferation, cell size, and body and organ growth throughout development. Also has a role in a signaling pathway controlling the physiological response required to endure periods of low nutrient conditions. Insulin/insulin-like growth factor (IGF) signaling pathway has a role in regulating aging and is necessary in the ovary for vitellogenic maturation.</text>
</comment>
<dbReference type="CTD" id="6755632"/>
<proteinExistence type="predicted"/>
<dbReference type="PROSITE" id="PS51064">
    <property type="entry name" value="IRS_PTB"/>
    <property type="match status" value="1"/>
</dbReference>
<keyword evidence="13" id="KW-1185">Reference proteome</keyword>
<dbReference type="SUPFAM" id="SSF50729">
    <property type="entry name" value="PH domain-like"/>
    <property type="match status" value="2"/>
</dbReference>
<dbReference type="SMART" id="SM00310">
    <property type="entry name" value="PTBI"/>
    <property type="match status" value="1"/>
</dbReference>
<keyword evidence="5" id="KW-0677">Repeat</keyword>
<feature type="domain" description="IRS-type PTB" evidence="11">
    <location>
        <begin position="116"/>
        <end position="213"/>
    </location>
</feature>
<dbReference type="HOGENOM" id="CLU_004902_3_0_1"/>
<dbReference type="OMA" id="FFVENGH"/>
<evidence type="ECO:0000256" key="9">
    <source>
        <dbReference type="ARBA" id="ARBA00046145"/>
    </source>
</evidence>
<keyword evidence="4" id="KW-0341">Growth regulation</keyword>
<keyword evidence="7" id="KW-0896">Oogenesis</keyword>
<dbReference type="STRING" id="10228.B3S160"/>
<protein>
    <recommendedName>
        <fullName evidence="2">Insulin receptor substrate 1</fullName>
    </recommendedName>
    <alternativeName>
        <fullName evidence="8">Protein chico</fullName>
    </alternativeName>
</protein>
<dbReference type="Pfam" id="PF02174">
    <property type="entry name" value="IRS"/>
    <property type="match status" value="1"/>
</dbReference>
<dbReference type="GO" id="GO:0005158">
    <property type="term" value="F:insulin receptor binding"/>
    <property type="evidence" value="ECO:0007669"/>
    <property type="project" value="InterPro"/>
</dbReference>
<dbReference type="KEGG" id="tad:TRIADDRAFT_27870"/>
<accession>B3S160</accession>
<dbReference type="PRINTS" id="PR00628">
    <property type="entry name" value="INSULINRSI"/>
</dbReference>
<dbReference type="RefSeq" id="XP_002114419.1">
    <property type="nucleotide sequence ID" value="XM_002114383.1"/>
</dbReference>
<keyword evidence="3" id="KW-0597">Phosphoprotein</keyword>
<evidence type="ECO:0000256" key="8">
    <source>
        <dbReference type="ARBA" id="ARBA00033282"/>
    </source>
</evidence>
<dbReference type="Gene3D" id="2.30.29.30">
    <property type="entry name" value="Pleckstrin-homology domain (PH domain)/Phosphotyrosine-binding domain (PTB)"/>
    <property type="match status" value="2"/>
</dbReference>
<keyword evidence="6" id="KW-0221">Differentiation</keyword>
<reference evidence="12 13" key="1">
    <citation type="journal article" date="2008" name="Nature">
        <title>The Trichoplax genome and the nature of placozoans.</title>
        <authorList>
            <person name="Srivastava M."/>
            <person name="Begovic E."/>
            <person name="Chapman J."/>
            <person name="Putnam N.H."/>
            <person name="Hellsten U."/>
            <person name="Kawashima T."/>
            <person name="Kuo A."/>
            <person name="Mitros T."/>
            <person name="Salamov A."/>
            <person name="Carpenter M.L."/>
            <person name="Signorovitch A.Y."/>
            <person name="Moreno M.A."/>
            <person name="Kamm K."/>
            <person name="Grimwood J."/>
            <person name="Schmutz J."/>
            <person name="Shapiro H."/>
            <person name="Grigoriev I.V."/>
            <person name="Buss L.W."/>
            <person name="Schierwater B."/>
            <person name="Dellaporta S.L."/>
            <person name="Rokhsar D.S."/>
        </authorList>
    </citation>
    <scope>NUCLEOTIDE SEQUENCE [LARGE SCALE GENOMIC DNA]</scope>
    <source>
        <strain evidence="12 13">Grell-BS-1999</strain>
    </source>
</reference>
<dbReference type="SMART" id="SM01244">
    <property type="entry name" value="IRS"/>
    <property type="match status" value="1"/>
</dbReference>
<dbReference type="CDD" id="cd01257">
    <property type="entry name" value="PH_IRS"/>
    <property type="match status" value="1"/>
</dbReference>
<dbReference type="FunCoup" id="B3S160">
    <property type="interactions" value="197"/>
</dbReference>
<evidence type="ECO:0000256" key="3">
    <source>
        <dbReference type="ARBA" id="ARBA00022553"/>
    </source>
</evidence>
<dbReference type="GO" id="GO:0048477">
    <property type="term" value="P:oogenesis"/>
    <property type="evidence" value="ECO:0007669"/>
    <property type="project" value="UniProtKB-KW"/>
</dbReference>
<evidence type="ECO:0000256" key="5">
    <source>
        <dbReference type="ARBA" id="ARBA00022737"/>
    </source>
</evidence>
<organism evidence="12 13">
    <name type="scientific">Trichoplax adhaerens</name>
    <name type="common">Trichoplax reptans</name>
    <dbReference type="NCBI Taxonomy" id="10228"/>
    <lineage>
        <taxon>Eukaryota</taxon>
        <taxon>Metazoa</taxon>
        <taxon>Placozoa</taxon>
        <taxon>Uniplacotomia</taxon>
        <taxon>Trichoplacea</taxon>
        <taxon>Trichoplacidae</taxon>
        <taxon>Trichoplax</taxon>
    </lineage>
</organism>
<evidence type="ECO:0000259" key="11">
    <source>
        <dbReference type="PROSITE" id="PS51064"/>
    </source>
</evidence>
<dbReference type="InterPro" id="IPR011993">
    <property type="entry name" value="PH-like_dom_sf"/>
</dbReference>
<dbReference type="PANTHER" id="PTHR10614">
    <property type="entry name" value="INSULIN RECEPTOR SUBSTRATE"/>
    <property type="match status" value="1"/>
</dbReference>
<dbReference type="Proteomes" id="UP000009022">
    <property type="component" value="Unassembled WGS sequence"/>
</dbReference>
<dbReference type="Pfam" id="PF00169">
    <property type="entry name" value="PH"/>
    <property type="match status" value="1"/>
</dbReference>
<evidence type="ECO:0000256" key="7">
    <source>
        <dbReference type="ARBA" id="ARBA00022943"/>
    </source>
</evidence>
<dbReference type="AlphaFoldDB" id="B3S160"/>
<dbReference type="EMBL" id="DS985247">
    <property type="protein sequence ID" value="EDV23509.1"/>
    <property type="molecule type" value="Genomic_DNA"/>
</dbReference>
<dbReference type="PROSITE" id="PS50003">
    <property type="entry name" value="PH_DOMAIN"/>
    <property type="match status" value="1"/>
</dbReference>
<evidence type="ECO:0000256" key="1">
    <source>
        <dbReference type="ARBA" id="ARBA00011440"/>
    </source>
</evidence>
<dbReference type="InterPro" id="IPR001849">
    <property type="entry name" value="PH_domain"/>
</dbReference>
<dbReference type="InParanoid" id="B3S160"/>
<sequence>MAESTDIRKRGYLKKVKNSRERYYVLRYESNSGPSRIECYHNEKKFNRNALPRRVIRLADCWKIIKMANSKYPYTMSFYTQEYCYSLYTKAREELESWLIAIDEVKHSDSQNSRDNQDCWQVTVIDRDVAKSKQLAGAYSLQMLPSEMKLTRLGSSDTTDPLVLKYLYIRRCGHAGQFFFVENGHSACTGPGKLWMQVDDQIIAERIHAKAIR</sequence>
<evidence type="ECO:0000256" key="6">
    <source>
        <dbReference type="ARBA" id="ARBA00022782"/>
    </source>
</evidence>
<evidence type="ECO:0000256" key="4">
    <source>
        <dbReference type="ARBA" id="ARBA00022604"/>
    </source>
</evidence>
<dbReference type="OrthoDB" id="946068at2759"/>
<comment type="subunit">
    <text evidence="1">Bindings to phosphatidylinositol 3-kinase and SHP2.</text>
</comment>
<dbReference type="PhylomeDB" id="B3S160"/>
<feature type="domain" description="PH" evidence="10">
    <location>
        <begin position="6"/>
        <end position="107"/>
    </location>
</feature>
<dbReference type="InterPro" id="IPR039011">
    <property type="entry name" value="IRS"/>
</dbReference>
<gene>
    <name evidence="12" type="ORF">TRIADDRAFT_27870</name>
</gene>
<dbReference type="eggNOG" id="ENOG502QUNU">
    <property type="taxonomic scope" value="Eukaryota"/>
</dbReference>
<evidence type="ECO:0000313" key="12">
    <source>
        <dbReference type="EMBL" id="EDV23509.1"/>
    </source>
</evidence>
<dbReference type="InterPro" id="IPR002404">
    <property type="entry name" value="IRS_PTB"/>
</dbReference>
<evidence type="ECO:0000313" key="13">
    <source>
        <dbReference type="Proteomes" id="UP000009022"/>
    </source>
</evidence>
<evidence type="ECO:0000259" key="10">
    <source>
        <dbReference type="PROSITE" id="PS50003"/>
    </source>
</evidence>
<dbReference type="SMART" id="SM00233">
    <property type="entry name" value="PH"/>
    <property type="match status" value="1"/>
</dbReference>
<name>B3S160_TRIAD</name>
<dbReference type="GeneID" id="6755632"/>
<dbReference type="GO" id="GO:0008286">
    <property type="term" value="P:insulin receptor signaling pathway"/>
    <property type="evidence" value="ECO:0007669"/>
    <property type="project" value="InterPro"/>
</dbReference>